<reference evidence="2" key="1">
    <citation type="submission" date="2021-05" db="EMBL/GenBank/DDBJ databases">
        <title>The genome of the haptophyte Pavlova lutheri (Diacronema luteri, Pavlovales) - a model for lipid biosynthesis in eukaryotic algae.</title>
        <authorList>
            <person name="Hulatt C.J."/>
            <person name="Posewitz M.C."/>
        </authorList>
    </citation>
    <scope>NUCLEOTIDE SEQUENCE</scope>
    <source>
        <strain evidence="2">NIVA-4/92</strain>
    </source>
</reference>
<dbReference type="Gene3D" id="4.10.240.10">
    <property type="entry name" value="Zn(2)-C6 fungal-type DNA-binding domain"/>
    <property type="match status" value="1"/>
</dbReference>
<dbReference type="GO" id="GO:0000981">
    <property type="term" value="F:DNA-binding transcription factor activity, RNA polymerase II-specific"/>
    <property type="evidence" value="ECO:0007669"/>
    <property type="project" value="InterPro"/>
</dbReference>
<dbReference type="AlphaFoldDB" id="A0A8J5XE97"/>
<accession>A0A8J5XE97</accession>
<sequence>MPPAKLACKGCRLSKVKCDLENLDTGKCSRCTRLGLLCLPTGPSKRGRPHTARDVSRLGPAVRKLLQNSDEFEGSDEESEDMARDVAIARRAHQLGFSHREQAVRNQAVRVIAAHLSTRSAKWAWQRHILYVVQRARDLEAMACAMLNASQLGFSIDEVQSAFALIDPASKPASEPLPDYLREWHAPPHVSLTRYQNHGITEWLPSEVFASVFAVSAPMHSGLISLLEKQGDREHIVEITGRLWAQISADEALTQYVQVEGDRAVSFTIKGQTHGPYKLRGRLVVHDKSLATWTCINLVPAPKPEPKPPAAGTGSGFVFAPPGGSAAAAAAMVALLGAAPTPHASAGDEGLRELLASVVPQPHATLPEHGLTGDAADAAASDGTMFDASELDALFGHSELGAHSSEQAAEIDLERLPLDDLLALVNEGGVA</sequence>
<dbReference type="EMBL" id="JAGTXO010000044">
    <property type="protein sequence ID" value="KAG8459094.1"/>
    <property type="molecule type" value="Genomic_DNA"/>
</dbReference>
<dbReference type="SUPFAM" id="SSF57701">
    <property type="entry name" value="Zn2/Cys6 DNA-binding domain"/>
    <property type="match status" value="1"/>
</dbReference>
<dbReference type="PROSITE" id="PS50048">
    <property type="entry name" value="ZN2_CY6_FUNGAL_2"/>
    <property type="match status" value="1"/>
</dbReference>
<evidence type="ECO:0000259" key="1">
    <source>
        <dbReference type="PROSITE" id="PS50048"/>
    </source>
</evidence>
<protein>
    <recommendedName>
        <fullName evidence="1">Zn(2)-C6 fungal-type domain-containing protein</fullName>
    </recommendedName>
</protein>
<organism evidence="2 3">
    <name type="scientific">Diacronema lutheri</name>
    <name type="common">Unicellular marine alga</name>
    <name type="synonym">Monochrysis lutheri</name>
    <dbReference type="NCBI Taxonomy" id="2081491"/>
    <lineage>
        <taxon>Eukaryota</taxon>
        <taxon>Haptista</taxon>
        <taxon>Haptophyta</taxon>
        <taxon>Pavlovophyceae</taxon>
        <taxon>Pavlovales</taxon>
        <taxon>Pavlovaceae</taxon>
        <taxon>Diacronema</taxon>
    </lineage>
</organism>
<keyword evidence="3" id="KW-1185">Reference proteome</keyword>
<dbReference type="InterPro" id="IPR001138">
    <property type="entry name" value="Zn2Cys6_DnaBD"/>
</dbReference>
<gene>
    <name evidence="2" type="ORF">KFE25_002501</name>
</gene>
<dbReference type="PROSITE" id="PS00463">
    <property type="entry name" value="ZN2_CY6_FUNGAL_1"/>
    <property type="match status" value="1"/>
</dbReference>
<feature type="domain" description="Zn(2)-C6 fungal-type" evidence="1">
    <location>
        <begin position="7"/>
        <end position="38"/>
    </location>
</feature>
<proteinExistence type="predicted"/>
<dbReference type="CDD" id="cd00067">
    <property type="entry name" value="GAL4"/>
    <property type="match status" value="1"/>
</dbReference>
<dbReference type="GO" id="GO:0008270">
    <property type="term" value="F:zinc ion binding"/>
    <property type="evidence" value="ECO:0007669"/>
    <property type="project" value="InterPro"/>
</dbReference>
<evidence type="ECO:0000313" key="3">
    <source>
        <dbReference type="Proteomes" id="UP000751190"/>
    </source>
</evidence>
<dbReference type="OrthoDB" id="2399539at2759"/>
<dbReference type="Proteomes" id="UP000751190">
    <property type="component" value="Unassembled WGS sequence"/>
</dbReference>
<dbReference type="InterPro" id="IPR036864">
    <property type="entry name" value="Zn2-C6_fun-type_DNA-bd_sf"/>
</dbReference>
<evidence type="ECO:0000313" key="2">
    <source>
        <dbReference type="EMBL" id="KAG8459094.1"/>
    </source>
</evidence>
<comment type="caution">
    <text evidence="2">The sequence shown here is derived from an EMBL/GenBank/DDBJ whole genome shotgun (WGS) entry which is preliminary data.</text>
</comment>
<dbReference type="Pfam" id="PF00172">
    <property type="entry name" value="Zn_clus"/>
    <property type="match status" value="1"/>
</dbReference>
<name>A0A8J5XE97_DIALT</name>
<dbReference type="SMART" id="SM00066">
    <property type="entry name" value="GAL4"/>
    <property type="match status" value="1"/>
</dbReference>